<gene>
    <name evidence="2" type="ORF">SAMN05661086_02835</name>
</gene>
<protein>
    <submittedName>
        <fullName evidence="2">Flagellar FliL protein</fullName>
    </submittedName>
</protein>
<keyword evidence="3" id="KW-1185">Reference proteome</keyword>
<sequence>MKKNILTIIIMALTIVNVILSSVLIFVVVPASNRTNNLITKVANVIDLELASSTDKDVADNIDVTKLENYTIEDELSFNLTLGTSGEPHWGVLDSITLSLNTESKDYKKLKDVLAKNETYIQEIVTNVISSYPYDSAIDSREEMKVKSLQKIQEYFDSEFVVEVSFGSLRFQ</sequence>
<dbReference type="EMBL" id="FOYZ01000011">
    <property type="protein sequence ID" value="SFR95876.1"/>
    <property type="molecule type" value="Genomic_DNA"/>
</dbReference>
<keyword evidence="1" id="KW-0812">Transmembrane</keyword>
<keyword evidence="2" id="KW-0282">Flagellum</keyword>
<dbReference type="STRING" id="37658.SAMN05661086_02835"/>
<keyword evidence="1" id="KW-0472">Membrane</keyword>
<organism evidence="2 3">
    <name type="scientific">Anaeromicropila populeti</name>
    <dbReference type="NCBI Taxonomy" id="37658"/>
    <lineage>
        <taxon>Bacteria</taxon>
        <taxon>Bacillati</taxon>
        <taxon>Bacillota</taxon>
        <taxon>Clostridia</taxon>
        <taxon>Lachnospirales</taxon>
        <taxon>Lachnospiraceae</taxon>
        <taxon>Anaeromicropila</taxon>
    </lineage>
</organism>
<evidence type="ECO:0000256" key="1">
    <source>
        <dbReference type="SAM" id="Phobius"/>
    </source>
</evidence>
<name>A0A1I6KXC5_9FIRM</name>
<dbReference type="OrthoDB" id="2056812at2"/>
<dbReference type="Proteomes" id="UP000199659">
    <property type="component" value="Unassembled WGS sequence"/>
</dbReference>
<dbReference type="RefSeq" id="WP_092561946.1">
    <property type="nucleotide sequence ID" value="NZ_FOYZ01000011.1"/>
</dbReference>
<feature type="transmembrane region" description="Helical" evidence="1">
    <location>
        <begin position="6"/>
        <end position="29"/>
    </location>
</feature>
<keyword evidence="2" id="KW-0966">Cell projection</keyword>
<accession>A0A1I6KXC5</accession>
<proteinExistence type="predicted"/>
<keyword evidence="2" id="KW-0969">Cilium</keyword>
<evidence type="ECO:0000313" key="3">
    <source>
        <dbReference type="Proteomes" id="UP000199659"/>
    </source>
</evidence>
<reference evidence="2 3" key="1">
    <citation type="submission" date="2016-10" db="EMBL/GenBank/DDBJ databases">
        <authorList>
            <person name="de Groot N.N."/>
        </authorList>
    </citation>
    <scope>NUCLEOTIDE SEQUENCE [LARGE SCALE GENOMIC DNA]</scope>
    <source>
        <strain evidence="2 3">743A</strain>
    </source>
</reference>
<evidence type="ECO:0000313" key="2">
    <source>
        <dbReference type="EMBL" id="SFR95876.1"/>
    </source>
</evidence>
<keyword evidence="1" id="KW-1133">Transmembrane helix</keyword>
<dbReference type="AlphaFoldDB" id="A0A1I6KXC5"/>